<sequence length="251" mass="27959">MFNSSISKLPAVKNCLECFFTMFPAVSRRNQLLIVAAFHELMNQIRCASEEDFILRIDIAGALNLIVGSTSKILLRNAPDKKDGSVQPIFMREVLNYANGHPDDKCALLYWETAAALELNEFSSEELKETQAIVEDNIDVVLATAGAKSKIAGEIQRLMRNVEHALLTYSTRKAEEAENGDCLTELRDKFARTPARGKRRTPKSSNSTPVRSSRITTVRKKKTSTSAKKTTQQVLNGQDTPSPPSMSNFYK</sequence>
<name>A0A0B1RTR9_OESDE</name>
<organism evidence="2 3">
    <name type="scientific">Oesophagostomum dentatum</name>
    <name type="common">Nodular worm</name>
    <dbReference type="NCBI Taxonomy" id="61180"/>
    <lineage>
        <taxon>Eukaryota</taxon>
        <taxon>Metazoa</taxon>
        <taxon>Ecdysozoa</taxon>
        <taxon>Nematoda</taxon>
        <taxon>Chromadorea</taxon>
        <taxon>Rhabditida</taxon>
        <taxon>Rhabditina</taxon>
        <taxon>Rhabditomorpha</taxon>
        <taxon>Strongyloidea</taxon>
        <taxon>Strongylidae</taxon>
        <taxon>Oesophagostomum</taxon>
    </lineage>
</organism>
<dbReference type="EMBL" id="KN611710">
    <property type="protein sequence ID" value="KHJ76483.1"/>
    <property type="molecule type" value="Genomic_DNA"/>
</dbReference>
<evidence type="ECO:0000313" key="3">
    <source>
        <dbReference type="Proteomes" id="UP000053660"/>
    </source>
</evidence>
<evidence type="ECO:0000313" key="2">
    <source>
        <dbReference type="EMBL" id="KHJ76483.1"/>
    </source>
</evidence>
<feature type="region of interest" description="Disordered" evidence="1">
    <location>
        <begin position="189"/>
        <end position="251"/>
    </location>
</feature>
<gene>
    <name evidence="2" type="ORF">OESDEN_23897</name>
</gene>
<keyword evidence="3" id="KW-1185">Reference proteome</keyword>
<feature type="compositionally biased region" description="Polar residues" evidence="1">
    <location>
        <begin position="232"/>
        <end position="251"/>
    </location>
</feature>
<proteinExistence type="predicted"/>
<dbReference type="AlphaFoldDB" id="A0A0B1RTR9"/>
<reference evidence="2 3" key="1">
    <citation type="submission" date="2014-03" db="EMBL/GenBank/DDBJ databases">
        <title>Draft genome of the hookworm Oesophagostomum dentatum.</title>
        <authorList>
            <person name="Mitreva M."/>
        </authorList>
    </citation>
    <scope>NUCLEOTIDE SEQUENCE [LARGE SCALE GENOMIC DNA]</scope>
    <source>
        <strain evidence="2 3">OD-Hann</strain>
    </source>
</reference>
<evidence type="ECO:0000256" key="1">
    <source>
        <dbReference type="SAM" id="MobiDB-lite"/>
    </source>
</evidence>
<dbReference type="OrthoDB" id="5874409at2759"/>
<accession>A0A0B1RTR9</accession>
<dbReference type="Proteomes" id="UP000053660">
    <property type="component" value="Unassembled WGS sequence"/>
</dbReference>
<protein>
    <submittedName>
        <fullName evidence="2">Uncharacterized protein</fullName>
    </submittedName>
</protein>